<protein>
    <submittedName>
        <fullName evidence="1">Uncharacterized protein</fullName>
    </submittedName>
</protein>
<dbReference type="Proteomes" id="UP000018542">
    <property type="component" value="Chromosome"/>
</dbReference>
<dbReference type="HOGENOM" id="CLU_149948_0_0_5"/>
<proteinExistence type="predicted"/>
<evidence type="ECO:0000313" key="1">
    <source>
        <dbReference type="EMBL" id="AHB50361.1"/>
    </source>
</evidence>
<reference evidence="1 2" key="1">
    <citation type="journal article" date="2014" name="Genome Announc.">
        <title>Complete Genome Sequence of Hyphomicrobium nitrativorans Strain NL23, a Denitrifying Bacterium Isolated from Biofilm of a Methanol-Fed Denitrification System Treating Seawater at the Montreal Biodome.</title>
        <authorList>
            <person name="Martineau C."/>
            <person name="Villeneuve C."/>
            <person name="Mauffrey F."/>
            <person name="Villemur R."/>
        </authorList>
    </citation>
    <scope>NUCLEOTIDE SEQUENCE [LARGE SCALE GENOMIC DNA]</scope>
    <source>
        <strain evidence="1">NL23</strain>
    </source>
</reference>
<evidence type="ECO:0000313" key="2">
    <source>
        <dbReference type="Proteomes" id="UP000018542"/>
    </source>
</evidence>
<gene>
    <name evidence="1" type="ORF">W911_14800</name>
</gene>
<dbReference type="KEGG" id="hni:W911_14800"/>
<dbReference type="AlphaFoldDB" id="V5SHN1"/>
<sequence length="144" mass="15611">MIETVPGGAVDASDVPRVGARELALALKILSSGNGLLLPSVTLSDDDLRRVEQDFWQISPRARVRKVAVLLRFRSFLMACQSRHVSDLIARHGQQALVSALEAAAHMRLNAKWGFNPHKMARAISETLAAAAEGYRTEGQAVPA</sequence>
<keyword evidence="2" id="KW-1185">Reference proteome</keyword>
<accession>V5SHN1</accession>
<organism evidence="1 2">
    <name type="scientific">Hyphomicrobium nitrativorans NL23</name>
    <dbReference type="NCBI Taxonomy" id="1029756"/>
    <lineage>
        <taxon>Bacteria</taxon>
        <taxon>Pseudomonadati</taxon>
        <taxon>Pseudomonadota</taxon>
        <taxon>Alphaproteobacteria</taxon>
        <taxon>Hyphomicrobiales</taxon>
        <taxon>Hyphomicrobiaceae</taxon>
        <taxon>Hyphomicrobium</taxon>
    </lineage>
</organism>
<dbReference type="PATRIC" id="fig|1029756.8.peg.3081"/>
<name>V5SHN1_9HYPH</name>
<dbReference type="EMBL" id="CP006912">
    <property type="protein sequence ID" value="AHB50361.1"/>
    <property type="molecule type" value="Genomic_DNA"/>
</dbReference>